<organism evidence="2 3">
    <name type="scientific">Arenimonas malthae CC-JY-1</name>
    <dbReference type="NCBI Taxonomy" id="1384054"/>
    <lineage>
        <taxon>Bacteria</taxon>
        <taxon>Pseudomonadati</taxon>
        <taxon>Pseudomonadota</taxon>
        <taxon>Gammaproteobacteria</taxon>
        <taxon>Lysobacterales</taxon>
        <taxon>Lysobacteraceae</taxon>
        <taxon>Arenimonas</taxon>
    </lineage>
</organism>
<feature type="transmembrane region" description="Helical" evidence="1">
    <location>
        <begin position="76"/>
        <end position="98"/>
    </location>
</feature>
<name>A0A091BSM5_9GAMM</name>
<dbReference type="PATRIC" id="fig|1384054.3.peg.1630"/>
<evidence type="ECO:0000256" key="1">
    <source>
        <dbReference type="SAM" id="Phobius"/>
    </source>
</evidence>
<dbReference type="STRING" id="1384054.N790_07825"/>
<dbReference type="AlphaFoldDB" id="A0A091BSM5"/>
<proteinExistence type="predicted"/>
<protein>
    <submittedName>
        <fullName evidence="2">Uncharacterized protein</fullName>
    </submittedName>
</protein>
<evidence type="ECO:0000313" key="3">
    <source>
        <dbReference type="Proteomes" id="UP000029392"/>
    </source>
</evidence>
<feature type="transmembrane region" description="Helical" evidence="1">
    <location>
        <begin position="162"/>
        <end position="180"/>
    </location>
</feature>
<dbReference type="Proteomes" id="UP000029392">
    <property type="component" value="Unassembled WGS sequence"/>
</dbReference>
<keyword evidence="1" id="KW-1133">Transmembrane helix</keyword>
<evidence type="ECO:0000313" key="2">
    <source>
        <dbReference type="EMBL" id="KFN47325.1"/>
    </source>
</evidence>
<feature type="transmembrane region" description="Helical" evidence="1">
    <location>
        <begin position="45"/>
        <end position="64"/>
    </location>
</feature>
<dbReference type="InterPro" id="IPR007272">
    <property type="entry name" value="Sulf_transp_TsuA/YedE"/>
</dbReference>
<sequence>MTFPIGFDGIISGLLCGLVFGFALERAGFASGCKLTAQLRFQDWAVFNVMFTAILVCAVGLYVLRLAGLVDMEQVYIPTTYLWATALGGVGVGAGMAIGGYCPGTSVVGFMSGRIDGLVFFIGIIAGTWLFAGAYDFLLPMLEALPGPEAQTLSELAGVPDWVVLVALTAVAAVVGWFTARPKAAA</sequence>
<dbReference type="EMBL" id="AVCH01000162">
    <property type="protein sequence ID" value="KFN47325.1"/>
    <property type="molecule type" value="Genomic_DNA"/>
</dbReference>
<dbReference type="Pfam" id="PF04143">
    <property type="entry name" value="Sulf_transp"/>
    <property type="match status" value="1"/>
</dbReference>
<dbReference type="RefSeq" id="WP_043803421.1">
    <property type="nucleotide sequence ID" value="NZ_AVCH01000162.1"/>
</dbReference>
<keyword evidence="1" id="KW-0812">Transmembrane</keyword>
<keyword evidence="1" id="KW-0472">Membrane</keyword>
<dbReference type="eggNOG" id="COG2391">
    <property type="taxonomic scope" value="Bacteria"/>
</dbReference>
<comment type="caution">
    <text evidence="2">The sequence shown here is derived from an EMBL/GenBank/DDBJ whole genome shotgun (WGS) entry which is preliminary data.</text>
</comment>
<reference evidence="2 3" key="1">
    <citation type="submission" date="2013-09" db="EMBL/GenBank/DDBJ databases">
        <title>Genome sequencing of Arenimonas malthae.</title>
        <authorList>
            <person name="Chen F."/>
            <person name="Wang G."/>
        </authorList>
    </citation>
    <scope>NUCLEOTIDE SEQUENCE [LARGE SCALE GENOMIC DNA]</scope>
    <source>
        <strain evidence="2 3">CC-JY-1</strain>
    </source>
</reference>
<dbReference type="OrthoDB" id="1450994at2"/>
<keyword evidence="3" id="KW-1185">Reference proteome</keyword>
<feature type="transmembrane region" description="Helical" evidence="1">
    <location>
        <begin position="118"/>
        <end position="142"/>
    </location>
</feature>
<feature type="transmembrane region" description="Helical" evidence="1">
    <location>
        <begin position="6"/>
        <end position="24"/>
    </location>
</feature>
<accession>A0A091BSM5</accession>
<gene>
    <name evidence="2" type="ORF">N790_07825</name>
</gene>